<accession>A0A8D9F847</accession>
<proteinExistence type="predicted"/>
<sequence>MSLDLLTLTMSITAPPSCAFWTRFKSCLQRIILRSLNSLPTYSSMSIVTNFVQRWFLINRNRPCPETRSKCDVGKTTYPTLMASEERLRVQVPPKSCFHPTLSMPNIEIRSCDQIW</sequence>
<protein>
    <submittedName>
        <fullName evidence="1">Uncharacterized protein</fullName>
    </submittedName>
</protein>
<dbReference type="AlphaFoldDB" id="A0A8D9F847"/>
<reference evidence="1" key="1">
    <citation type="submission" date="2021-05" db="EMBL/GenBank/DDBJ databases">
        <authorList>
            <person name="Alioto T."/>
            <person name="Alioto T."/>
            <person name="Gomez Garrido J."/>
        </authorList>
    </citation>
    <scope>NUCLEOTIDE SEQUENCE</scope>
</reference>
<name>A0A8D9F847_9HEMI</name>
<evidence type="ECO:0000313" key="1">
    <source>
        <dbReference type="EMBL" id="CAG6779879.1"/>
    </source>
</evidence>
<organism evidence="1">
    <name type="scientific">Cacopsylla melanoneura</name>
    <dbReference type="NCBI Taxonomy" id="428564"/>
    <lineage>
        <taxon>Eukaryota</taxon>
        <taxon>Metazoa</taxon>
        <taxon>Ecdysozoa</taxon>
        <taxon>Arthropoda</taxon>
        <taxon>Hexapoda</taxon>
        <taxon>Insecta</taxon>
        <taxon>Pterygota</taxon>
        <taxon>Neoptera</taxon>
        <taxon>Paraneoptera</taxon>
        <taxon>Hemiptera</taxon>
        <taxon>Sternorrhyncha</taxon>
        <taxon>Psylloidea</taxon>
        <taxon>Psyllidae</taxon>
        <taxon>Psyllinae</taxon>
        <taxon>Cacopsylla</taxon>
    </lineage>
</organism>
<dbReference type="EMBL" id="HBUF01615978">
    <property type="protein sequence ID" value="CAG6779879.1"/>
    <property type="molecule type" value="Transcribed_RNA"/>
</dbReference>